<gene>
    <name evidence="2" type="ORF">H0H81_004765</name>
</gene>
<organism evidence="2 3">
    <name type="scientific">Sphagnurus paluster</name>
    <dbReference type="NCBI Taxonomy" id="117069"/>
    <lineage>
        <taxon>Eukaryota</taxon>
        <taxon>Fungi</taxon>
        <taxon>Dikarya</taxon>
        <taxon>Basidiomycota</taxon>
        <taxon>Agaricomycotina</taxon>
        <taxon>Agaricomycetes</taxon>
        <taxon>Agaricomycetidae</taxon>
        <taxon>Agaricales</taxon>
        <taxon>Tricholomatineae</taxon>
        <taxon>Lyophyllaceae</taxon>
        <taxon>Sphagnurus</taxon>
    </lineage>
</organism>
<evidence type="ECO:0000256" key="1">
    <source>
        <dbReference type="SAM" id="Coils"/>
    </source>
</evidence>
<sequence length="516" mass="58119">MDVPILDDWLCSQLKAKSESIDARLPRYVPPPPEVENVLYSFRRENRIPVSYEVEILKSHSTQLDNASAAIACDIAALQLKLNEIITEMVSLQRQRTAMEEESKLFSASKSSIRLFSPEILAEIFSYSAADGRTKLTGSSLLALAHLDRLADWQFSKPLFQGLHPFLNRITTLRLDSYSIRDLTLLSALDELPSLNTLTLSIRTSDWADDELLNKLDLLGVESPHPSLRSAWQNGDGDTLFSPFLGLPWEHLTRVYIESRISFAAWANLMLDLVSLEWGSFLVRKDYVAGDVSPHTRPQPITLHHLSTLIISLISLLALSDDYGFDGWDPIFFDPQVEMPALHTVIFSGINLPRHIPDRSLITCLVLNQVDDLDGLDAFLAGLIMLEKLAIDMRSSNFDGFSNLPKALAPLCHLSALAVAIYVKEEKLSEMGEVFSHLLQTVAGRSSSAFKELHMYGALYDGEQQVLQRFWQDLDNRVSGWAYDKIKCPSGFLFTKGDIYGCFDISKAVEWHERWD</sequence>
<evidence type="ECO:0000313" key="2">
    <source>
        <dbReference type="EMBL" id="KAG5637388.1"/>
    </source>
</evidence>
<feature type="coiled-coil region" evidence="1">
    <location>
        <begin position="75"/>
        <end position="102"/>
    </location>
</feature>
<reference evidence="2" key="1">
    <citation type="submission" date="2021-02" db="EMBL/GenBank/DDBJ databases">
        <authorList>
            <person name="Nieuwenhuis M."/>
            <person name="Van De Peppel L.J.J."/>
        </authorList>
    </citation>
    <scope>NUCLEOTIDE SEQUENCE</scope>
    <source>
        <strain evidence="2">D49</strain>
    </source>
</reference>
<name>A0A9P7FSM4_9AGAR</name>
<dbReference type="Proteomes" id="UP000717328">
    <property type="component" value="Unassembled WGS sequence"/>
</dbReference>
<evidence type="ECO:0000313" key="3">
    <source>
        <dbReference type="Proteomes" id="UP000717328"/>
    </source>
</evidence>
<dbReference type="EMBL" id="JABCKI010005834">
    <property type="protein sequence ID" value="KAG5637388.1"/>
    <property type="molecule type" value="Genomic_DNA"/>
</dbReference>
<dbReference type="AlphaFoldDB" id="A0A9P7FSM4"/>
<protein>
    <submittedName>
        <fullName evidence="2">Uncharacterized protein</fullName>
    </submittedName>
</protein>
<accession>A0A9P7FSM4</accession>
<dbReference type="OrthoDB" id="3365698at2759"/>
<reference evidence="2" key="2">
    <citation type="submission" date="2021-10" db="EMBL/GenBank/DDBJ databases">
        <title>Phylogenomics reveals ancestral predisposition of the termite-cultivated fungus Termitomyces towards a domesticated lifestyle.</title>
        <authorList>
            <person name="Auxier B."/>
            <person name="Grum-Grzhimaylo A."/>
            <person name="Cardenas M.E."/>
            <person name="Lodge J.D."/>
            <person name="Laessoe T."/>
            <person name="Pedersen O."/>
            <person name="Smith M.E."/>
            <person name="Kuyper T.W."/>
            <person name="Franco-Molano E.A."/>
            <person name="Baroni T.J."/>
            <person name="Aanen D.K."/>
        </authorList>
    </citation>
    <scope>NUCLEOTIDE SEQUENCE</scope>
    <source>
        <strain evidence="2">D49</strain>
    </source>
</reference>
<comment type="caution">
    <text evidence="2">The sequence shown here is derived from an EMBL/GenBank/DDBJ whole genome shotgun (WGS) entry which is preliminary data.</text>
</comment>
<keyword evidence="3" id="KW-1185">Reference proteome</keyword>
<keyword evidence="1" id="KW-0175">Coiled coil</keyword>
<proteinExistence type="predicted"/>